<gene>
    <name evidence="3" type="ORF">Adu01nite_41280</name>
</gene>
<evidence type="ECO:0000256" key="2">
    <source>
        <dbReference type="SAM" id="Phobius"/>
    </source>
</evidence>
<dbReference type="RefSeq" id="WP_203728497.1">
    <property type="nucleotide sequence ID" value="NZ_BAAATX010000013.1"/>
</dbReference>
<keyword evidence="2" id="KW-0472">Membrane</keyword>
<proteinExistence type="predicted"/>
<feature type="transmembrane region" description="Helical" evidence="2">
    <location>
        <begin position="42"/>
        <end position="64"/>
    </location>
</feature>
<keyword evidence="2" id="KW-1133">Transmembrane helix</keyword>
<evidence type="ECO:0000313" key="4">
    <source>
        <dbReference type="Proteomes" id="UP000637628"/>
    </source>
</evidence>
<keyword evidence="2" id="KW-0812">Transmembrane</keyword>
<reference evidence="3 4" key="1">
    <citation type="submission" date="2021-01" db="EMBL/GenBank/DDBJ databases">
        <title>Whole genome shotgun sequence of Actinoplanes durhamensis NBRC 14914.</title>
        <authorList>
            <person name="Komaki H."/>
            <person name="Tamura T."/>
        </authorList>
    </citation>
    <scope>NUCLEOTIDE SEQUENCE [LARGE SCALE GENOMIC DNA]</scope>
    <source>
        <strain evidence="3 4">NBRC 14914</strain>
    </source>
</reference>
<feature type="compositionally biased region" description="Low complexity" evidence="1">
    <location>
        <begin position="73"/>
        <end position="84"/>
    </location>
</feature>
<dbReference type="EMBL" id="BOML01000033">
    <property type="protein sequence ID" value="GIE02778.1"/>
    <property type="molecule type" value="Genomic_DNA"/>
</dbReference>
<protein>
    <submittedName>
        <fullName evidence="3">Uncharacterized protein</fullName>
    </submittedName>
</protein>
<name>A0ABQ3YYW0_9ACTN</name>
<keyword evidence="4" id="KW-1185">Reference proteome</keyword>
<evidence type="ECO:0000313" key="3">
    <source>
        <dbReference type="EMBL" id="GIE02778.1"/>
    </source>
</evidence>
<comment type="caution">
    <text evidence="3">The sequence shown here is derived from an EMBL/GenBank/DDBJ whole genome shotgun (WGS) entry which is preliminary data.</text>
</comment>
<sequence>MNEERELRSRLEELDVPPSRVEMDEVLRAGRKRSARRTTTRAATGAAVAIGLLLGAPPVLSAAWNDVKVDVGPSTSVSPSVDPDLPVDPTPTRSARTGPIACQMRTLPVPKGLSGVEITAVDPAGKYIVGNATTKQNFKPILWTGGKAQALSIPGKSVQLSDVNAAGQVVGMITIGNEDYPFRWQNGSYQMLKLPAGDWHAYPVPRINAGGEVVLNVEPKGNTGGKDSFAIVWTAGSTKATKVPLPKGANALDINDDGTLVGAIYEGEQGATGAWAWDQQGRGRELKPDAGETAAGYHTQGDWAAGGLWPSMEPGLWNLRTGKLTHLKTPPDADLAPAMDGVGAADAVNALGWVVSGGYVLLEDGPLKLPVPAGRTAWASAVADTGLVAGTLKNDVYNLGVAVWQC</sequence>
<organism evidence="3 4">
    <name type="scientific">Paractinoplanes durhamensis</name>
    <dbReference type="NCBI Taxonomy" id="113563"/>
    <lineage>
        <taxon>Bacteria</taxon>
        <taxon>Bacillati</taxon>
        <taxon>Actinomycetota</taxon>
        <taxon>Actinomycetes</taxon>
        <taxon>Micromonosporales</taxon>
        <taxon>Micromonosporaceae</taxon>
        <taxon>Paractinoplanes</taxon>
    </lineage>
</organism>
<evidence type="ECO:0000256" key="1">
    <source>
        <dbReference type="SAM" id="MobiDB-lite"/>
    </source>
</evidence>
<dbReference type="Proteomes" id="UP000637628">
    <property type="component" value="Unassembled WGS sequence"/>
</dbReference>
<accession>A0ABQ3YYW0</accession>
<feature type="region of interest" description="Disordered" evidence="1">
    <location>
        <begin position="73"/>
        <end position="97"/>
    </location>
</feature>